<dbReference type="Pfam" id="PF01612">
    <property type="entry name" value="DNA_pol_A_exo1"/>
    <property type="match status" value="1"/>
</dbReference>
<organism evidence="13 14">
    <name type="scientific">Emiliania huxleyi (strain CCMP1516)</name>
    <dbReference type="NCBI Taxonomy" id="280463"/>
    <lineage>
        <taxon>Eukaryota</taxon>
        <taxon>Haptista</taxon>
        <taxon>Haptophyta</taxon>
        <taxon>Prymnesiophyceae</taxon>
        <taxon>Isochrysidales</taxon>
        <taxon>Noelaerhabdaceae</taxon>
        <taxon>Emiliania</taxon>
    </lineage>
</organism>
<name>A0A0D3JRF0_EMIH1</name>
<dbReference type="GeneID" id="17271629"/>
<reference evidence="14" key="1">
    <citation type="journal article" date="2013" name="Nature">
        <title>Pan genome of the phytoplankton Emiliania underpins its global distribution.</title>
        <authorList>
            <person name="Read B.A."/>
            <person name="Kegel J."/>
            <person name="Klute M.J."/>
            <person name="Kuo A."/>
            <person name="Lefebvre S.C."/>
            <person name="Maumus F."/>
            <person name="Mayer C."/>
            <person name="Miller J."/>
            <person name="Monier A."/>
            <person name="Salamov A."/>
            <person name="Young J."/>
            <person name="Aguilar M."/>
            <person name="Claverie J.M."/>
            <person name="Frickenhaus S."/>
            <person name="Gonzalez K."/>
            <person name="Herman E.K."/>
            <person name="Lin Y.C."/>
            <person name="Napier J."/>
            <person name="Ogata H."/>
            <person name="Sarno A.F."/>
            <person name="Shmutz J."/>
            <person name="Schroeder D."/>
            <person name="de Vargas C."/>
            <person name="Verret F."/>
            <person name="von Dassow P."/>
            <person name="Valentin K."/>
            <person name="Van de Peer Y."/>
            <person name="Wheeler G."/>
            <person name="Dacks J.B."/>
            <person name="Delwiche C.F."/>
            <person name="Dyhrman S.T."/>
            <person name="Glockner G."/>
            <person name="John U."/>
            <person name="Richards T."/>
            <person name="Worden A.Z."/>
            <person name="Zhang X."/>
            <person name="Grigoriev I.V."/>
            <person name="Allen A.E."/>
            <person name="Bidle K."/>
            <person name="Borodovsky M."/>
            <person name="Bowler C."/>
            <person name="Brownlee C."/>
            <person name="Cock J.M."/>
            <person name="Elias M."/>
            <person name="Gladyshev V.N."/>
            <person name="Groth M."/>
            <person name="Guda C."/>
            <person name="Hadaegh A."/>
            <person name="Iglesias-Rodriguez M.D."/>
            <person name="Jenkins J."/>
            <person name="Jones B.M."/>
            <person name="Lawson T."/>
            <person name="Leese F."/>
            <person name="Lindquist E."/>
            <person name="Lobanov A."/>
            <person name="Lomsadze A."/>
            <person name="Malik S.B."/>
            <person name="Marsh M.E."/>
            <person name="Mackinder L."/>
            <person name="Mock T."/>
            <person name="Mueller-Roeber B."/>
            <person name="Pagarete A."/>
            <person name="Parker M."/>
            <person name="Probert I."/>
            <person name="Quesneville H."/>
            <person name="Raines C."/>
            <person name="Rensing S.A."/>
            <person name="Riano-Pachon D.M."/>
            <person name="Richier S."/>
            <person name="Rokitta S."/>
            <person name="Shiraiwa Y."/>
            <person name="Soanes D.M."/>
            <person name="van der Giezen M."/>
            <person name="Wahlund T.M."/>
            <person name="Williams B."/>
            <person name="Wilson W."/>
            <person name="Wolfe G."/>
            <person name="Wurch L.L."/>
        </authorList>
    </citation>
    <scope>NUCLEOTIDE SEQUENCE</scope>
</reference>
<feature type="domain" description="R3H" evidence="11">
    <location>
        <begin position="984"/>
        <end position="1040"/>
    </location>
</feature>
<keyword evidence="5" id="KW-0269">Exonuclease</keyword>
<evidence type="ECO:0000256" key="10">
    <source>
        <dbReference type="SAM" id="MobiDB-lite"/>
    </source>
</evidence>
<evidence type="ECO:0000256" key="1">
    <source>
        <dbReference type="ARBA" id="ARBA00004123"/>
    </source>
</evidence>
<keyword evidence="4" id="KW-0378">Hydrolase</keyword>
<evidence type="ECO:0000256" key="4">
    <source>
        <dbReference type="ARBA" id="ARBA00022801"/>
    </source>
</evidence>
<keyword evidence="7" id="KW-0539">Nucleus</keyword>
<dbReference type="GO" id="GO:0006139">
    <property type="term" value="P:nucleobase-containing compound metabolic process"/>
    <property type="evidence" value="ECO:0007669"/>
    <property type="project" value="InterPro"/>
</dbReference>
<dbReference type="GO" id="GO:0003676">
    <property type="term" value="F:nucleic acid binding"/>
    <property type="evidence" value="ECO:0007669"/>
    <property type="project" value="InterPro"/>
</dbReference>
<dbReference type="InterPro" id="IPR036397">
    <property type="entry name" value="RNaseH_sf"/>
</dbReference>
<accession>A0A0D3JRF0</accession>
<protein>
    <recommendedName>
        <fullName evidence="8">3'-5' exonuclease</fullName>
    </recommendedName>
    <alternativeName>
        <fullName evidence="9">Werner Syndrome-like exonuclease</fullName>
    </alternativeName>
</protein>
<dbReference type="AlphaFoldDB" id="A0A0D3JRF0"/>
<proteinExistence type="predicted"/>
<dbReference type="Proteomes" id="UP000013827">
    <property type="component" value="Unassembled WGS sequence"/>
</dbReference>
<dbReference type="InterPro" id="IPR051132">
    <property type="entry name" value="3-5_Exonuclease_domain"/>
</dbReference>
<dbReference type="SUPFAM" id="SSF53098">
    <property type="entry name" value="Ribonuclease H-like"/>
    <property type="match status" value="1"/>
</dbReference>
<evidence type="ECO:0000256" key="5">
    <source>
        <dbReference type="ARBA" id="ARBA00022839"/>
    </source>
</evidence>
<dbReference type="PANTHER" id="PTHR13620">
    <property type="entry name" value="3-5 EXONUCLEASE"/>
    <property type="match status" value="1"/>
</dbReference>
<reference evidence="13" key="2">
    <citation type="submission" date="2024-10" db="UniProtKB">
        <authorList>
            <consortium name="EnsemblProtists"/>
        </authorList>
    </citation>
    <scope>IDENTIFICATION</scope>
</reference>
<comment type="subcellular location">
    <subcellularLocation>
        <location evidence="1">Nucleus</location>
    </subcellularLocation>
</comment>
<dbReference type="EnsemblProtists" id="EOD26085">
    <property type="protein sequence ID" value="EOD26085"/>
    <property type="gene ID" value="EMIHUDRAFT_237093"/>
</dbReference>
<feature type="region of interest" description="Disordered" evidence="10">
    <location>
        <begin position="885"/>
        <end position="961"/>
    </location>
</feature>
<dbReference type="InterPro" id="IPR002562">
    <property type="entry name" value="3'-5'_exonuclease_dom"/>
</dbReference>
<dbReference type="CDD" id="cd02325">
    <property type="entry name" value="R3H"/>
    <property type="match status" value="1"/>
</dbReference>
<evidence type="ECO:0000256" key="7">
    <source>
        <dbReference type="ARBA" id="ARBA00023242"/>
    </source>
</evidence>
<evidence type="ECO:0000256" key="6">
    <source>
        <dbReference type="ARBA" id="ARBA00022842"/>
    </source>
</evidence>
<evidence type="ECO:0000313" key="13">
    <source>
        <dbReference type="EnsemblProtists" id="EOD26085"/>
    </source>
</evidence>
<feature type="region of interest" description="Disordered" evidence="10">
    <location>
        <begin position="281"/>
        <end position="300"/>
    </location>
</feature>
<sequence>MCLSPALPSGEDLVRHQLELQLILQEVHQRYAGRSGRYNKHDTARLRFIKDTAFPGLRFGKMVQERDMAMLRLPPMSDLAGTALTEMNEWSRRHAPDPRSANQGEVARLDEEQQSTLLRWAATQANGGCVADHAARRGAPPAYRLHFGAYKGLTLAQLVSASRTSKGGARGKSALLPDAPASLRCSEPGDYVLWLCSNDFNAHFPYHAPLYLSLRELEADGCTVYNSDLNSAFDLKPVAVCAETRQRFSDYVNSLTTPLVGDIDPYAPRDPGQDEAAAAVRGAADADSDDEAEGEVGGCDAAAAGGSADGDFVRRGKADVVCNGVSRQQREFLARVVAERASGKRPSYEDAERLDVQPPDALCIPCFDADLYHLLPIQFWSPGVKWSLQMPCHNHGWSHSRYVHTYPAWQQRRVCGIVTDFTIAGNKLECSECKAEYVRTQKLLDAAKSHNPRAPRVAELEAQLAASSYRSSTLDARVNKFLFERYPGLAVAMPAVLSHRKAVSTELMAMVARAARTPQGSHDLEAALREYRSIESAKARLSFYWQQRRQQRVVGGGDGDVKEYDVGVSQVSDTYLAEVLDVYYDSHETYLRQWTEQHVALDIVQSDHHGKRFSKVSVSGERVFNWRYTAMNSIGQTAVAVSVETCSYSDPSLVEAHRLEREVARREGREPPRAAWCDNPHKDAPGLRAALWAGDGRPTFSFPGEIRLVESEAECDAACRYLSRFDIVGFDTENVAFLDGSGANSSKAAIGQACGDDKFCFLFLFYRWSSCYRSFATFASGATTHKVANQISHDVSALKARFPEISRRSGALELGGAVELRDEVRHLSLERHGLGFMVGALFDEYLDKSIDHRWWESPQLSGRQVKYAAADAWAHLSVCVAARQRQPEDLSPGEQEPGSDSEEDDDSEPRGPATYRHERRPPADPSLLDVIDGDTPDAGGDASADGGGEASLTPEQEDEQEECQAHAAPSDATSAAAVLLKSAVAQIDDYVRSERSTPLELSGSLSAGQRKALHVYCDRHGLHHCSVGIEGSSRRLVVCRWKALDCVTPEVRVVGLPADASEELVQRFNKINADFADDSMPPIGSATRARWLKQRRQRRAL</sequence>
<evidence type="ECO:0000256" key="3">
    <source>
        <dbReference type="ARBA" id="ARBA00022723"/>
    </source>
</evidence>
<dbReference type="InterPro" id="IPR012337">
    <property type="entry name" value="RNaseH-like_sf"/>
</dbReference>
<keyword evidence="14" id="KW-1185">Reference proteome</keyword>
<dbReference type="InterPro" id="IPR001374">
    <property type="entry name" value="R3H_dom"/>
</dbReference>
<dbReference type="InterPro" id="IPR036867">
    <property type="entry name" value="R3H_dom_sf"/>
</dbReference>
<feature type="compositionally biased region" description="Acidic residues" evidence="10">
    <location>
        <begin position="897"/>
        <end position="907"/>
    </location>
</feature>
<evidence type="ECO:0000256" key="8">
    <source>
        <dbReference type="ARBA" id="ARBA00040531"/>
    </source>
</evidence>
<dbReference type="SUPFAM" id="SSF82708">
    <property type="entry name" value="R3H domain"/>
    <property type="match status" value="1"/>
</dbReference>
<keyword evidence="2" id="KW-0540">Nuclease</keyword>
<dbReference type="RefSeq" id="XP_005778514.1">
    <property type="nucleotide sequence ID" value="XM_005778457.1"/>
</dbReference>
<evidence type="ECO:0000259" key="12">
    <source>
        <dbReference type="Pfam" id="PF01612"/>
    </source>
</evidence>
<dbReference type="KEGG" id="ehx:EMIHUDRAFT_237093"/>
<evidence type="ECO:0000259" key="11">
    <source>
        <dbReference type="Pfam" id="PF01424"/>
    </source>
</evidence>
<dbReference type="HOGENOM" id="CLU_283195_0_0_1"/>
<dbReference type="PANTHER" id="PTHR13620:SF109">
    <property type="entry name" value="3'-5' EXONUCLEASE"/>
    <property type="match status" value="1"/>
</dbReference>
<dbReference type="Gene3D" id="3.30.1370.50">
    <property type="entry name" value="R3H-like domain"/>
    <property type="match status" value="1"/>
</dbReference>
<evidence type="ECO:0000256" key="2">
    <source>
        <dbReference type="ARBA" id="ARBA00022722"/>
    </source>
</evidence>
<dbReference type="Pfam" id="PF01424">
    <property type="entry name" value="R3H"/>
    <property type="match status" value="1"/>
</dbReference>
<evidence type="ECO:0000256" key="9">
    <source>
        <dbReference type="ARBA" id="ARBA00042761"/>
    </source>
</evidence>
<feature type="domain" description="3'-5' exonuclease" evidence="12">
    <location>
        <begin position="707"/>
        <end position="879"/>
    </location>
</feature>
<dbReference type="GO" id="GO:0005634">
    <property type="term" value="C:nucleus"/>
    <property type="evidence" value="ECO:0007669"/>
    <property type="project" value="UniProtKB-SubCell"/>
</dbReference>
<keyword evidence="3" id="KW-0479">Metal-binding</keyword>
<evidence type="ECO:0000313" key="14">
    <source>
        <dbReference type="Proteomes" id="UP000013827"/>
    </source>
</evidence>
<dbReference type="eggNOG" id="ENOG502SYFE">
    <property type="taxonomic scope" value="Eukaryota"/>
</dbReference>
<dbReference type="PaxDb" id="2903-EOD26085"/>
<dbReference type="Gene3D" id="3.30.420.10">
    <property type="entry name" value="Ribonuclease H-like superfamily/Ribonuclease H"/>
    <property type="match status" value="1"/>
</dbReference>
<dbReference type="GO" id="GO:0008408">
    <property type="term" value="F:3'-5' exonuclease activity"/>
    <property type="evidence" value="ECO:0007669"/>
    <property type="project" value="InterPro"/>
</dbReference>
<keyword evidence="6" id="KW-0460">Magnesium</keyword>
<dbReference type="GO" id="GO:0046872">
    <property type="term" value="F:metal ion binding"/>
    <property type="evidence" value="ECO:0007669"/>
    <property type="project" value="UniProtKB-KW"/>
</dbReference>